<dbReference type="Proteomes" id="UP000054565">
    <property type="component" value="Unassembled WGS sequence"/>
</dbReference>
<accession>A0A0J6YCC0</accession>
<protein>
    <submittedName>
        <fullName evidence="2">Uncharacterized protein</fullName>
    </submittedName>
</protein>
<reference evidence="3" key="1">
    <citation type="journal article" date="2010" name="Genome Res.">
        <title>Population genomic sequencing of Coccidioides fungi reveals recent hybridization and transposon control.</title>
        <authorList>
            <person name="Neafsey D.E."/>
            <person name="Barker B.M."/>
            <person name="Sharpton T.J."/>
            <person name="Stajich J.E."/>
            <person name="Park D.J."/>
            <person name="Whiston E."/>
            <person name="Hung C.-Y."/>
            <person name="McMahan C."/>
            <person name="White J."/>
            <person name="Sykes S."/>
            <person name="Heiman D."/>
            <person name="Young S."/>
            <person name="Zeng Q."/>
            <person name="Abouelleil A."/>
            <person name="Aftuck L."/>
            <person name="Bessette D."/>
            <person name="Brown A."/>
            <person name="FitzGerald M."/>
            <person name="Lui A."/>
            <person name="Macdonald J.P."/>
            <person name="Priest M."/>
            <person name="Orbach M.J."/>
            <person name="Galgiani J.N."/>
            <person name="Kirkland T.N."/>
            <person name="Cole G.T."/>
            <person name="Birren B.W."/>
            <person name="Henn M.R."/>
            <person name="Taylor J.W."/>
            <person name="Rounsley S.D."/>
        </authorList>
    </citation>
    <scope>NUCLEOTIDE SEQUENCE [LARGE SCALE GENOMIC DNA]</scope>
    <source>
        <strain evidence="3">RMSCC 2394</strain>
    </source>
</reference>
<name>A0A0J6YCC0_COCIT</name>
<organism evidence="2 3">
    <name type="scientific">Coccidioides immitis RMSCC 2394</name>
    <dbReference type="NCBI Taxonomy" id="404692"/>
    <lineage>
        <taxon>Eukaryota</taxon>
        <taxon>Fungi</taxon>
        <taxon>Dikarya</taxon>
        <taxon>Ascomycota</taxon>
        <taxon>Pezizomycotina</taxon>
        <taxon>Eurotiomycetes</taxon>
        <taxon>Eurotiomycetidae</taxon>
        <taxon>Onygenales</taxon>
        <taxon>Onygenaceae</taxon>
        <taxon>Coccidioides</taxon>
    </lineage>
</organism>
<dbReference type="EMBL" id="DS028096">
    <property type="protein sequence ID" value="KMP06386.1"/>
    <property type="molecule type" value="Genomic_DNA"/>
</dbReference>
<gene>
    <name evidence="2" type="ORF">CIRG_06067</name>
</gene>
<evidence type="ECO:0000313" key="3">
    <source>
        <dbReference type="Proteomes" id="UP000054565"/>
    </source>
</evidence>
<sequence>MAISCPNGHRRRGYAGPIPRGERGHYSAADDDDDDHDGSVIEGIPPSELQLLSASTHGAHAWTPPGTASYLRGQKFTAQIPGLEPTRAEMTNMQYSLLAQALAARNAAGMRDLGCLTSFSRQDCTSKTRVA</sequence>
<evidence type="ECO:0000256" key="1">
    <source>
        <dbReference type="SAM" id="MobiDB-lite"/>
    </source>
</evidence>
<proteinExistence type="predicted"/>
<evidence type="ECO:0000313" key="2">
    <source>
        <dbReference type="EMBL" id="KMP06386.1"/>
    </source>
</evidence>
<feature type="region of interest" description="Disordered" evidence="1">
    <location>
        <begin position="1"/>
        <end position="43"/>
    </location>
</feature>
<dbReference type="AlphaFoldDB" id="A0A0J6YCC0"/>